<proteinExistence type="inferred from homology"/>
<dbReference type="OrthoDB" id="10058185at2759"/>
<comment type="caution">
    <text evidence="4">The sequence shown here is derived from an EMBL/GenBank/DDBJ whole genome shotgun (WGS) entry which is preliminary data.</text>
</comment>
<name>A0A072PVQ8_9EURO</name>
<dbReference type="RefSeq" id="XP_013266382.1">
    <property type="nucleotide sequence ID" value="XM_013410928.1"/>
</dbReference>
<dbReference type="InterPro" id="IPR050425">
    <property type="entry name" value="NAD(P)_dehydrat-like"/>
</dbReference>
<accession>A0A072PVQ8</accession>
<dbReference type="Gene3D" id="3.40.50.720">
    <property type="entry name" value="NAD(P)-binding Rossmann-like Domain"/>
    <property type="match status" value="1"/>
</dbReference>
<gene>
    <name evidence="4" type="ORF">A1O9_01770</name>
</gene>
<dbReference type="AlphaFoldDB" id="A0A072PVQ8"/>
<dbReference type="GO" id="GO:0000252">
    <property type="term" value="F:3-beta-hydroxysteroid dehydrogenase [NAD(P)+]/C4-decarboxylase activity"/>
    <property type="evidence" value="ECO:0007669"/>
    <property type="project" value="TreeGrafter"/>
</dbReference>
<dbReference type="GeneID" id="25276716"/>
<dbReference type="EMBL" id="AMGV01000001">
    <property type="protein sequence ID" value="KEF63792.1"/>
    <property type="molecule type" value="Genomic_DNA"/>
</dbReference>
<dbReference type="GO" id="GO:0005783">
    <property type="term" value="C:endoplasmic reticulum"/>
    <property type="evidence" value="ECO:0007669"/>
    <property type="project" value="TreeGrafter"/>
</dbReference>
<dbReference type="InterPro" id="IPR036291">
    <property type="entry name" value="NAD(P)-bd_dom_sf"/>
</dbReference>
<dbReference type="HOGENOM" id="CLU_045580_1_0_1"/>
<protein>
    <recommendedName>
        <fullName evidence="3">3-beta hydroxysteroid dehydrogenase/isomerase domain-containing protein</fullName>
    </recommendedName>
</protein>
<dbReference type="GO" id="GO:0006696">
    <property type="term" value="P:ergosterol biosynthetic process"/>
    <property type="evidence" value="ECO:0007669"/>
    <property type="project" value="TreeGrafter"/>
</dbReference>
<reference evidence="4 5" key="1">
    <citation type="submission" date="2013-03" db="EMBL/GenBank/DDBJ databases">
        <title>The Genome Sequence of Exophiala aquamarina CBS 119918.</title>
        <authorList>
            <consortium name="The Broad Institute Genomics Platform"/>
            <person name="Cuomo C."/>
            <person name="de Hoog S."/>
            <person name="Gorbushina A."/>
            <person name="Walker B."/>
            <person name="Young S.K."/>
            <person name="Zeng Q."/>
            <person name="Gargeya S."/>
            <person name="Fitzgerald M."/>
            <person name="Haas B."/>
            <person name="Abouelleil A."/>
            <person name="Allen A.W."/>
            <person name="Alvarado L."/>
            <person name="Arachchi H.M."/>
            <person name="Berlin A.M."/>
            <person name="Chapman S.B."/>
            <person name="Gainer-Dewar J."/>
            <person name="Goldberg J."/>
            <person name="Griggs A."/>
            <person name="Gujja S."/>
            <person name="Hansen M."/>
            <person name="Howarth C."/>
            <person name="Imamovic A."/>
            <person name="Ireland A."/>
            <person name="Larimer J."/>
            <person name="McCowan C."/>
            <person name="Murphy C."/>
            <person name="Pearson M."/>
            <person name="Poon T.W."/>
            <person name="Priest M."/>
            <person name="Roberts A."/>
            <person name="Saif S."/>
            <person name="Shea T."/>
            <person name="Sisk P."/>
            <person name="Sykes S."/>
            <person name="Wortman J."/>
            <person name="Nusbaum C."/>
            <person name="Birren B."/>
        </authorList>
    </citation>
    <scope>NUCLEOTIDE SEQUENCE [LARGE SCALE GENOMIC DNA]</scope>
    <source>
        <strain evidence="4 5">CBS 119918</strain>
    </source>
</reference>
<evidence type="ECO:0000313" key="4">
    <source>
        <dbReference type="EMBL" id="KEF63792.1"/>
    </source>
</evidence>
<evidence type="ECO:0000259" key="3">
    <source>
        <dbReference type="Pfam" id="PF01073"/>
    </source>
</evidence>
<evidence type="ECO:0000256" key="2">
    <source>
        <dbReference type="ARBA" id="ARBA00023445"/>
    </source>
</evidence>
<comment type="similarity">
    <text evidence="2">Belongs to the NAD(P)-dependent epimerase/dehydratase family. Dihydroflavonol-4-reductase subfamily.</text>
</comment>
<evidence type="ECO:0000313" key="5">
    <source>
        <dbReference type="Proteomes" id="UP000027920"/>
    </source>
</evidence>
<feature type="domain" description="3-beta hydroxysteroid dehydrogenase/isomerase" evidence="3">
    <location>
        <begin position="74"/>
        <end position="359"/>
    </location>
</feature>
<dbReference type="SUPFAM" id="SSF51735">
    <property type="entry name" value="NAD(P)-binding Rossmann-fold domains"/>
    <property type="match status" value="1"/>
</dbReference>
<dbReference type="PANTHER" id="PTHR10366">
    <property type="entry name" value="NAD DEPENDENT EPIMERASE/DEHYDRATASE"/>
    <property type="match status" value="1"/>
</dbReference>
<sequence>MQFWVLLTSFALLVLLVTYLWLVNRSISISPPEGLRLAQKPWTTEKVQDAFREFQASPTDVTPYLFGKKNRRYIVVGGSGLVGGWIVQHLLMRGEDPRAIRIVDLSRPTRKEVVEGNKGVDYIKSDITDADAISKAFNAPWPQKTKALPLTVFHCAALISPADRHQDFLPTYAKVNINGTANSIKAAQVAGASCFIWTSSASVGLKNPNYFGWPWQSRSSTNTWQLVPNAEPTFTIHDDSISPYGSCYAWTKAQAEKLVRGAHNPSSNFLTGAIRPGHAIYGHGVENPSSITWDYLRRGGSPSWIGPCIANFVSAQNVSIGHLAYEATLLKTPRKGGKAYCVTDPNPPIRYQDLYTTLITLAHPTTPIAFPYMPHMPLLLLSYGVEQYRVLRNRYTWLEAVLPPVTGDLVYVQPAVSSLCALHTVYTDTAAQEEIGYRAAITTIEGFVLAVLDWNAKIEGKEKARKGLDRG</sequence>
<dbReference type="Proteomes" id="UP000027920">
    <property type="component" value="Unassembled WGS sequence"/>
</dbReference>
<evidence type="ECO:0000256" key="1">
    <source>
        <dbReference type="ARBA" id="ARBA00023002"/>
    </source>
</evidence>
<keyword evidence="5" id="KW-1185">Reference proteome</keyword>
<dbReference type="InterPro" id="IPR002225">
    <property type="entry name" value="3Beta_OHSteriod_DH/Estase"/>
</dbReference>
<dbReference type="VEuPathDB" id="FungiDB:A1O9_01770"/>
<dbReference type="PANTHER" id="PTHR10366:SF447">
    <property type="entry name" value="HYDROXYSTEROID DEHYDROGENASE_ISOMERASE FAMILY PROTEIN, PUTATIVE (AFU_ORTHOLOGUE AFUA_1G06450)-RELATED"/>
    <property type="match status" value="1"/>
</dbReference>
<keyword evidence="1" id="KW-0560">Oxidoreductase</keyword>
<organism evidence="4 5">
    <name type="scientific">Exophiala aquamarina CBS 119918</name>
    <dbReference type="NCBI Taxonomy" id="1182545"/>
    <lineage>
        <taxon>Eukaryota</taxon>
        <taxon>Fungi</taxon>
        <taxon>Dikarya</taxon>
        <taxon>Ascomycota</taxon>
        <taxon>Pezizomycotina</taxon>
        <taxon>Eurotiomycetes</taxon>
        <taxon>Chaetothyriomycetidae</taxon>
        <taxon>Chaetothyriales</taxon>
        <taxon>Herpotrichiellaceae</taxon>
        <taxon>Exophiala</taxon>
    </lineage>
</organism>
<dbReference type="STRING" id="1182545.A0A072PVQ8"/>
<dbReference type="Pfam" id="PF01073">
    <property type="entry name" value="3Beta_HSD"/>
    <property type="match status" value="1"/>
</dbReference>